<sequence length="775" mass="87010">MGFKDRFRASATEVPVIEGVTTGAETAAPGAKLRAFRKQHQWDPFLDIEKLDSSTPDESIAEKAFPPDEETLEEDSPYSEVRSAVPNSDADLPINTIRAWFLGFLFCTIVAACNILLGLRNAPIIISSTVVQLIAYPVGNFWAWAMPAWTVSLFGKTFELNPGPFNVKEHTLVTIMTAAGTAPSYAIDILLAQEIYYDQAFHWGFQLLLILSTQAMGLGVAGISRRFLVWPSAMVWPATLVFTSVMYSLHDHTPSDPAATNGWKMGRYMFFLIVSGCTFVWEWIPNVFAGFLSVFTFPIWIAPNNVVVNQLFGSNSGIGILPISFDWNTISGYMTSPLQFPSFAILNLLAGFFIVFIATIGMTYGGPDYFKYLPISANANFDHFGKKYNVSRILTPDFTLNETAYKEYSPIIIGPVFSLSYAMSFAGLIGTITHVALFYGPDIWRRVRDSRSEQPDIHLKLMRKYRECPEWWFSIIFLISFGFGMAACQHWPTHLPWWAYIVAILIGVVLFIPVGMVQAITNQQTGLNVITELVVGFMLPGRPVAMMLFKSFGYMMSFNGLNYISDMKVFAVTWLSIVQIATYNFLRNHIEGICTPDQAQGITCPGARTFFNASVIWGVVGPARVFGKGALFSWTNWFWFIGFALPVIHYLLARRYPKSFLRYIMFPVIFSATGQVPPATLYYMFVWASVGLFFNYWIRKRYTGWWNRYIYTLSGALDIGLALCVVCIGLGLGLGNANFPDWWGNDVNGNTLDGLSQAHQKTWVPGMKPFGPESW</sequence>
<proteinExistence type="predicted"/>
<comment type="caution">
    <text evidence="1">The sequence shown here is derived from an EMBL/GenBank/DDBJ whole genome shotgun (WGS) entry which is preliminary data.</text>
</comment>
<organism evidence="1 2">
    <name type="scientific">Zarea fungicola</name>
    <dbReference type="NCBI Taxonomy" id="93591"/>
    <lineage>
        <taxon>Eukaryota</taxon>
        <taxon>Fungi</taxon>
        <taxon>Dikarya</taxon>
        <taxon>Ascomycota</taxon>
        <taxon>Pezizomycotina</taxon>
        <taxon>Sordariomycetes</taxon>
        <taxon>Hypocreomycetidae</taxon>
        <taxon>Hypocreales</taxon>
        <taxon>Cordycipitaceae</taxon>
        <taxon>Zarea</taxon>
    </lineage>
</organism>
<protein>
    <submittedName>
        <fullName evidence="1">Uncharacterized protein</fullName>
    </submittedName>
</protein>
<keyword evidence="2" id="KW-1185">Reference proteome</keyword>
<gene>
    <name evidence="1" type="ORF">NQ176_g6595</name>
</gene>
<reference evidence="1" key="1">
    <citation type="submission" date="2022-08" db="EMBL/GenBank/DDBJ databases">
        <title>Genome Sequence of Lecanicillium fungicola.</title>
        <authorList>
            <person name="Buettner E."/>
        </authorList>
    </citation>
    <scope>NUCLEOTIDE SEQUENCE</scope>
    <source>
        <strain evidence="1">Babe33</strain>
    </source>
</reference>
<dbReference type="Proteomes" id="UP001143910">
    <property type="component" value="Unassembled WGS sequence"/>
</dbReference>
<evidence type="ECO:0000313" key="1">
    <source>
        <dbReference type="EMBL" id="KAJ2973464.1"/>
    </source>
</evidence>
<dbReference type="EMBL" id="JANJQO010000970">
    <property type="protein sequence ID" value="KAJ2973464.1"/>
    <property type="molecule type" value="Genomic_DNA"/>
</dbReference>
<name>A0ACC1N4V5_9HYPO</name>
<accession>A0ACC1N4V5</accession>
<evidence type="ECO:0000313" key="2">
    <source>
        <dbReference type="Proteomes" id="UP001143910"/>
    </source>
</evidence>